<reference evidence="2 3" key="1">
    <citation type="journal article" date="2012" name="J. Bacteriol.">
        <title>Complete genome sequence of Nocardia brasiliensis HUJEG-1.</title>
        <authorList>
            <person name="Vera-Cabrera L."/>
            <person name="Ortiz-Lopez R."/>
            <person name="Elizondo-Gonzalez R."/>
            <person name="Perez-Maya A.A."/>
            <person name="Ocampo-Candiani J."/>
        </authorList>
    </citation>
    <scope>NUCLEOTIDE SEQUENCE [LARGE SCALE GENOMIC DNA]</scope>
    <source>
        <strain evidence="3">ATCC 700358</strain>
    </source>
</reference>
<evidence type="ECO:0000256" key="1">
    <source>
        <dbReference type="SAM" id="MobiDB-lite"/>
    </source>
</evidence>
<dbReference type="KEGG" id="nbr:O3I_024525"/>
<keyword evidence="3" id="KW-1185">Reference proteome</keyword>
<evidence type="ECO:0000313" key="3">
    <source>
        <dbReference type="Proteomes" id="UP000006304"/>
    </source>
</evidence>
<feature type="compositionally biased region" description="Pro residues" evidence="1">
    <location>
        <begin position="307"/>
        <end position="323"/>
    </location>
</feature>
<dbReference type="Proteomes" id="UP000006304">
    <property type="component" value="Chromosome"/>
</dbReference>
<proteinExistence type="predicted"/>
<dbReference type="EMBL" id="CP003876">
    <property type="protein sequence ID" value="AFU02858.1"/>
    <property type="molecule type" value="Genomic_DNA"/>
</dbReference>
<gene>
    <name evidence="2" type="ORF">O3I_024525</name>
</gene>
<sequence>MSADDLPTSRAEIAGWRARLLDRIVELGTRRLLGQQHNYPVYRPGDGRGAVAIESWRARSRDLKALSVELEARAELTGIDPRLIAAAREAGVLGERWSEQVVDAPRVRADDPGRAPLLDAIAEDMWALEHMAALDVALGQRAPTGRRIGADPFAEQYDRNMAALWNRANATAARAGLSETEQGELWGRDDRGWQLLVSRTTEHYLDLDRLGDLEEQRRFYAWAGIEWDAQRVTAGLIADHDDVVASAVRAPSPDVLIGRAIGAHEANRAADDVDIFGPDGTEIPLRAPESVFDAPAVESWGAEPAGEPLPRPPELGPAPGPEW</sequence>
<dbReference type="eggNOG" id="ENOG5030BT2">
    <property type="taxonomic scope" value="Bacteria"/>
</dbReference>
<name>K0ESU7_NOCB7</name>
<feature type="region of interest" description="Disordered" evidence="1">
    <location>
        <begin position="296"/>
        <end position="323"/>
    </location>
</feature>
<accession>K0ESU7</accession>
<dbReference type="AlphaFoldDB" id="K0ESU7"/>
<dbReference type="RefSeq" id="WP_014985713.1">
    <property type="nucleotide sequence ID" value="NC_018681.1"/>
</dbReference>
<protein>
    <submittedName>
        <fullName evidence="2">Uncharacterized protein</fullName>
    </submittedName>
</protein>
<organism evidence="2 3">
    <name type="scientific">Nocardia brasiliensis (strain ATCC 700358 / HUJEG-1)</name>
    <dbReference type="NCBI Taxonomy" id="1133849"/>
    <lineage>
        <taxon>Bacteria</taxon>
        <taxon>Bacillati</taxon>
        <taxon>Actinomycetota</taxon>
        <taxon>Actinomycetes</taxon>
        <taxon>Mycobacteriales</taxon>
        <taxon>Nocardiaceae</taxon>
        <taxon>Nocardia</taxon>
    </lineage>
</organism>
<evidence type="ECO:0000313" key="2">
    <source>
        <dbReference type="EMBL" id="AFU02858.1"/>
    </source>
</evidence>
<dbReference type="HOGENOM" id="CLU_860056_0_0_11"/>